<evidence type="ECO:0000256" key="4">
    <source>
        <dbReference type="ARBA" id="ARBA00022989"/>
    </source>
</evidence>
<feature type="transmembrane region" description="Helical" evidence="8">
    <location>
        <begin position="216"/>
        <end position="236"/>
    </location>
</feature>
<proteinExistence type="predicted"/>
<dbReference type="InterPro" id="IPR001750">
    <property type="entry name" value="ND/Mrp_TM"/>
</dbReference>
<feature type="transmembrane region" description="Helical" evidence="8">
    <location>
        <begin position="92"/>
        <end position="111"/>
    </location>
</feature>
<feature type="transmembrane region" description="Helical" evidence="8">
    <location>
        <begin position="146"/>
        <end position="163"/>
    </location>
</feature>
<reference evidence="10 11" key="1">
    <citation type="submission" date="2020-10" db="EMBL/GenBank/DDBJ databases">
        <title>Sequencing the genomes of 1000 actinobacteria strains.</title>
        <authorList>
            <person name="Klenk H.-P."/>
        </authorList>
    </citation>
    <scope>NUCLEOTIDE SEQUENCE [LARGE SCALE GENOMIC DNA]</scope>
    <source>
        <strain evidence="10 11">DSM 15666</strain>
    </source>
</reference>
<evidence type="ECO:0000313" key="10">
    <source>
        <dbReference type="EMBL" id="MBE1525160.1"/>
    </source>
</evidence>
<comment type="subcellular location">
    <subcellularLocation>
        <location evidence="1">Cell membrane</location>
        <topology evidence="1">Multi-pass membrane protein</topology>
    </subcellularLocation>
    <subcellularLocation>
        <location evidence="7">Membrane</location>
        <topology evidence="7">Multi-pass membrane protein</topology>
    </subcellularLocation>
</comment>
<feature type="transmembrane region" description="Helical" evidence="8">
    <location>
        <begin position="446"/>
        <end position="469"/>
    </location>
</feature>
<dbReference type="PANTHER" id="PTHR42682:SF4">
    <property type="entry name" value="NADH-UBIQUINONE_PLASTOQUINONE"/>
    <property type="match status" value="1"/>
</dbReference>
<feature type="transmembrane region" description="Helical" evidence="8">
    <location>
        <begin position="402"/>
        <end position="425"/>
    </location>
</feature>
<evidence type="ECO:0000256" key="5">
    <source>
        <dbReference type="ARBA" id="ARBA00023002"/>
    </source>
</evidence>
<evidence type="ECO:0000256" key="8">
    <source>
        <dbReference type="SAM" id="Phobius"/>
    </source>
</evidence>
<feature type="transmembrane region" description="Helical" evidence="8">
    <location>
        <begin position="369"/>
        <end position="390"/>
    </location>
</feature>
<keyword evidence="5" id="KW-0560">Oxidoreductase</keyword>
<dbReference type="PANTHER" id="PTHR42682">
    <property type="entry name" value="HYDROGENASE-4 COMPONENT F"/>
    <property type="match status" value="1"/>
</dbReference>
<dbReference type="Proteomes" id="UP000643525">
    <property type="component" value="Unassembled WGS sequence"/>
</dbReference>
<keyword evidence="4 8" id="KW-1133">Transmembrane helix</keyword>
<dbReference type="EMBL" id="JADBED010000001">
    <property type="protein sequence ID" value="MBE1525160.1"/>
    <property type="molecule type" value="Genomic_DNA"/>
</dbReference>
<evidence type="ECO:0000313" key="11">
    <source>
        <dbReference type="Proteomes" id="UP000643525"/>
    </source>
</evidence>
<dbReference type="RefSeq" id="WP_225939101.1">
    <property type="nucleotide sequence ID" value="NZ_BAAALJ010000013.1"/>
</dbReference>
<comment type="caution">
    <text evidence="10">The sequence shown here is derived from an EMBL/GenBank/DDBJ whole genome shotgun (WGS) entry which is preliminary data.</text>
</comment>
<name>A0ABR9JGV5_9MICC</name>
<evidence type="ECO:0000256" key="6">
    <source>
        <dbReference type="ARBA" id="ARBA00023136"/>
    </source>
</evidence>
<keyword evidence="3 7" id="KW-0812">Transmembrane</keyword>
<feature type="transmembrane region" description="Helical" evidence="8">
    <location>
        <begin position="38"/>
        <end position="55"/>
    </location>
</feature>
<feature type="transmembrane region" description="Helical" evidence="8">
    <location>
        <begin position="336"/>
        <end position="357"/>
    </location>
</feature>
<dbReference type="PRINTS" id="PR01434">
    <property type="entry name" value="NADHDHGNASE5"/>
</dbReference>
<gene>
    <name evidence="10" type="ORF">H4W27_002278</name>
</gene>
<evidence type="ECO:0000256" key="3">
    <source>
        <dbReference type="ARBA" id="ARBA00022692"/>
    </source>
</evidence>
<dbReference type="Pfam" id="PF00361">
    <property type="entry name" value="Proton_antipo_M"/>
    <property type="match status" value="1"/>
</dbReference>
<feature type="transmembrane region" description="Helical" evidence="8">
    <location>
        <begin position="175"/>
        <end position="196"/>
    </location>
</feature>
<feature type="transmembrane region" description="Helical" evidence="8">
    <location>
        <begin position="248"/>
        <end position="266"/>
    </location>
</feature>
<protein>
    <submittedName>
        <fullName evidence="10">Formate hydrogenlyase subunit 3/multisubunit Na+/H+ antiporter MnhD subunit</fullName>
    </submittedName>
</protein>
<dbReference type="InterPro" id="IPR052175">
    <property type="entry name" value="ComplexI-like_HydComp"/>
</dbReference>
<keyword evidence="2" id="KW-1003">Cell membrane</keyword>
<evidence type="ECO:0000256" key="7">
    <source>
        <dbReference type="RuleBase" id="RU000320"/>
    </source>
</evidence>
<feature type="transmembrane region" description="Helical" evidence="8">
    <location>
        <begin position="303"/>
        <end position="324"/>
    </location>
</feature>
<sequence>MLIALSLLLPLVTVLGLTLTGLLRPAHAFLVRRRLSLLAPLTVLPAVLLALLAGSGAETVGSAEETAGSAATLDVPWLLFGAHFAVDLYARPLLLVAALLYGAALTAVSWVRRQDSERGAGGLSAFLLLSYVGNIGTYIAADAVSFYTSFALMSFSAAGLVIHHRTPTAQRATRIYLVMSVLSETAILAALLLIVAAGGFMLDDAADAAGTAHTGLIQALLFLGLGVKAGTVPLHVWLPLAHPAAPPAASAVLSGAMVNAGLIGWIRFLPEGARAGEVLLTLALIGAFAAVVLGVLQHDPKVILAYSTVSQLGFMTALIAVGLLDPALQGATSAAVVLYAAHHGLAKGALFLGVPVVRHFGHGRARLPVLVGMLGAGLAVAGAPWTSGAFGKYVSKEAVGEIGLLGVGLGHLLPLVATGSTLLLLRFAVVMFSAERAPRSRPDGELLSWLAVCAAGIAVPWVIGVRWVVDVAEEEKIKVPTWDASTLWGAVWPILLGLVLSGLAFAAARRRRSPARRSAGQATQVPLVPLVPPGDLLGAEERIIRGIRSSGGTVLTRTHRFTADAAARWVSFWAGLTGRLRQGISAGENRLSGWESTGLALVALLTGVVLISIILLGRVP</sequence>
<feature type="transmembrane region" description="Helical" evidence="8">
    <location>
        <begin position="278"/>
        <end position="296"/>
    </location>
</feature>
<feature type="transmembrane region" description="Helical" evidence="8">
    <location>
        <begin position="123"/>
        <end position="140"/>
    </location>
</feature>
<evidence type="ECO:0000256" key="1">
    <source>
        <dbReference type="ARBA" id="ARBA00004651"/>
    </source>
</evidence>
<accession>A0ABR9JGV5</accession>
<organism evidence="10 11">
    <name type="scientific">Nesterenkonia lutea</name>
    <dbReference type="NCBI Taxonomy" id="272919"/>
    <lineage>
        <taxon>Bacteria</taxon>
        <taxon>Bacillati</taxon>
        <taxon>Actinomycetota</taxon>
        <taxon>Actinomycetes</taxon>
        <taxon>Micrococcales</taxon>
        <taxon>Micrococcaceae</taxon>
        <taxon>Nesterenkonia</taxon>
    </lineage>
</organism>
<feature type="transmembrane region" description="Helical" evidence="8">
    <location>
        <begin position="489"/>
        <end position="508"/>
    </location>
</feature>
<evidence type="ECO:0000256" key="2">
    <source>
        <dbReference type="ARBA" id="ARBA00022475"/>
    </source>
</evidence>
<keyword evidence="6 8" id="KW-0472">Membrane</keyword>
<keyword evidence="11" id="KW-1185">Reference proteome</keyword>
<feature type="domain" description="NADH:quinone oxidoreductase/Mrp antiporter transmembrane" evidence="9">
    <location>
        <begin position="140"/>
        <end position="358"/>
    </location>
</feature>
<evidence type="ECO:0000259" key="9">
    <source>
        <dbReference type="Pfam" id="PF00361"/>
    </source>
</evidence>
<feature type="transmembrane region" description="Helical" evidence="8">
    <location>
        <begin position="598"/>
        <end position="617"/>
    </location>
</feature>